<protein>
    <submittedName>
        <fullName evidence="1">SAM-dependent methyltransferase</fullName>
        <ecNumber evidence="1">2.1.1.-</ecNumber>
    </submittedName>
</protein>
<keyword evidence="1" id="KW-0489">Methyltransferase</keyword>
<dbReference type="GO" id="GO:0032259">
    <property type="term" value="P:methylation"/>
    <property type="evidence" value="ECO:0007669"/>
    <property type="project" value="UniProtKB-KW"/>
</dbReference>
<evidence type="ECO:0000313" key="1">
    <source>
        <dbReference type="EMBL" id="MFC5914004.1"/>
    </source>
</evidence>
<dbReference type="Pfam" id="PF04672">
    <property type="entry name" value="Methyltransf_19"/>
    <property type="match status" value="1"/>
</dbReference>
<name>A0ABW1GGW9_9ACTN</name>
<dbReference type="RefSeq" id="WP_386420025.1">
    <property type="nucleotide sequence ID" value="NZ_BAAATU010000077.1"/>
</dbReference>
<dbReference type="InterPro" id="IPR029063">
    <property type="entry name" value="SAM-dependent_MTases_sf"/>
</dbReference>
<dbReference type="Gene3D" id="3.40.50.150">
    <property type="entry name" value="Vaccinia Virus protein VP39"/>
    <property type="match status" value="1"/>
</dbReference>
<comment type="caution">
    <text evidence="1">The sequence shown here is derived from an EMBL/GenBank/DDBJ whole genome shotgun (WGS) entry which is preliminary data.</text>
</comment>
<keyword evidence="1" id="KW-0808">Transferase</keyword>
<dbReference type="Proteomes" id="UP001596200">
    <property type="component" value="Unassembled WGS sequence"/>
</dbReference>
<gene>
    <name evidence="1" type="ORF">ACFP1B_11260</name>
</gene>
<organism evidence="1 2">
    <name type="scientific">Streptomyces pulveraceus</name>
    <dbReference type="NCBI Taxonomy" id="68258"/>
    <lineage>
        <taxon>Bacteria</taxon>
        <taxon>Bacillati</taxon>
        <taxon>Actinomycetota</taxon>
        <taxon>Actinomycetes</taxon>
        <taxon>Kitasatosporales</taxon>
        <taxon>Streptomycetaceae</taxon>
        <taxon>Streptomyces</taxon>
    </lineage>
</organism>
<dbReference type="InterPro" id="IPR006764">
    <property type="entry name" value="SAM_dep_MeTrfase_SAV2177_type"/>
</dbReference>
<evidence type="ECO:0000313" key="2">
    <source>
        <dbReference type="Proteomes" id="UP001596200"/>
    </source>
</evidence>
<dbReference type="EC" id="2.1.1.-" evidence="1"/>
<keyword evidence="2" id="KW-1185">Reference proteome</keyword>
<proteinExistence type="predicted"/>
<sequence>MTDPRTTPVPDRVRSDVGHDARVRNHWLGGTAAHPADRAAGGRIAAPYPGTGEVAGAERALPGRAMGCPAGETGIGQFLDIGTGLPGADHTPEAARRSTAPVRRSAFAGFLAGPGLVEPGPVSCAHWRSEPGAARVARFGQDGWPLGLQHGRRGHP</sequence>
<reference evidence="2" key="1">
    <citation type="journal article" date="2019" name="Int. J. Syst. Evol. Microbiol.">
        <title>The Global Catalogue of Microorganisms (GCM) 10K type strain sequencing project: providing services to taxonomists for standard genome sequencing and annotation.</title>
        <authorList>
            <consortium name="The Broad Institute Genomics Platform"/>
            <consortium name="The Broad Institute Genome Sequencing Center for Infectious Disease"/>
            <person name="Wu L."/>
            <person name="Ma J."/>
        </authorList>
    </citation>
    <scope>NUCLEOTIDE SEQUENCE [LARGE SCALE GENOMIC DNA]</scope>
    <source>
        <strain evidence="2">JCM 4147</strain>
    </source>
</reference>
<accession>A0ABW1GGW9</accession>
<dbReference type="GO" id="GO:0008168">
    <property type="term" value="F:methyltransferase activity"/>
    <property type="evidence" value="ECO:0007669"/>
    <property type="project" value="UniProtKB-KW"/>
</dbReference>
<dbReference type="EMBL" id="JBHSPU010000012">
    <property type="protein sequence ID" value="MFC5914004.1"/>
    <property type="molecule type" value="Genomic_DNA"/>
</dbReference>